<evidence type="ECO:0000256" key="6">
    <source>
        <dbReference type="ARBA" id="ARBA00023160"/>
    </source>
</evidence>
<evidence type="ECO:0000256" key="1">
    <source>
        <dbReference type="ARBA" id="ARBA00022450"/>
    </source>
</evidence>
<dbReference type="RefSeq" id="WP_002563540.1">
    <property type="nucleotide sequence ID" value="NZ_CALJSN010000006.1"/>
</dbReference>
<dbReference type="GO" id="GO:0000036">
    <property type="term" value="F:acyl carrier activity"/>
    <property type="evidence" value="ECO:0007669"/>
    <property type="project" value="UniProtKB-UniRule"/>
</dbReference>
<dbReference type="GO" id="GO:0009245">
    <property type="term" value="P:lipid A biosynthetic process"/>
    <property type="evidence" value="ECO:0007669"/>
    <property type="project" value="TreeGrafter"/>
</dbReference>
<proteinExistence type="inferred from homology"/>
<feature type="modified residue" description="O-(pantetheine 4'-phosphoryl)serine" evidence="7">
    <location>
        <position position="38"/>
    </location>
</feature>
<evidence type="ECO:0000256" key="7">
    <source>
        <dbReference type="HAMAP-Rule" id="MF_01217"/>
    </source>
</evidence>
<dbReference type="GO" id="GO:0005829">
    <property type="term" value="C:cytosol"/>
    <property type="evidence" value="ECO:0007669"/>
    <property type="project" value="TreeGrafter"/>
</dbReference>
<dbReference type="Pfam" id="PF00550">
    <property type="entry name" value="PP-binding"/>
    <property type="match status" value="1"/>
</dbReference>
<reference evidence="9 10" key="1">
    <citation type="submission" date="2016-10" db="EMBL/GenBank/DDBJ databases">
        <authorList>
            <person name="Varghese N."/>
            <person name="Submissions S."/>
        </authorList>
    </citation>
    <scope>NUCLEOTIDE SEQUENCE [LARGE SCALE GENOMIC DNA]</scope>
    <source>
        <strain evidence="9 10">DSM 20586</strain>
    </source>
</reference>
<keyword evidence="3 7" id="KW-0597">Phosphoprotein</keyword>
<keyword evidence="5 7" id="KW-0443">Lipid metabolism</keyword>
<evidence type="ECO:0000256" key="3">
    <source>
        <dbReference type="ARBA" id="ARBA00022553"/>
    </source>
</evidence>
<dbReference type="Gene3D" id="1.10.1200.10">
    <property type="entry name" value="ACP-like"/>
    <property type="match status" value="1"/>
</dbReference>
<keyword evidence="6 7" id="KW-0275">Fatty acid biosynthesis</keyword>
<dbReference type="Proteomes" id="UP000183687">
    <property type="component" value="Unassembled WGS sequence"/>
</dbReference>
<dbReference type="EMBL" id="FNSH01000001">
    <property type="protein sequence ID" value="SEB45533.1"/>
    <property type="molecule type" value="Genomic_DNA"/>
</dbReference>
<organism evidence="9 10">
    <name type="scientific">Atopobium minutum</name>
    <dbReference type="NCBI Taxonomy" id="1381"/>
    <lineage>
        <taxon>Bacteria</taxon>
        <taxon>Bacillati</taxon>
        <taxon>Actinomycetota</taxon>
        <taxon>Coriobacteriia</taxon>
        <taxon>Coriobacteriales</taxon>
        <taxon>Atopobiaceae</taxon>
        <taxon>Atopobium</taxon>
    </lineage>
</organism>
<evidence type="ECO:0000256" key="5">
    <source>
        <dbReference type="ARBA" id="ARBA00023098"/>
    </source>
</evidence>
<keyword evidence="7" id="KW-0963">Cytoplasm</keyword>
<keyword evidence="1 7" id="KW-0596">Phosphopantetheine</keyword>
<dbReference type="PROSITE" id="PS50075">
    <property type="entry name" value="CARRIER"/>
    <property type="match status" value="1"/>
</dbReference>
<comment type="similarity">
    <text evidence="7">Belongs to the acyl carrier protein (ACP) family.</text>
</comment>
<comment type="pathway">
    <text evidence="7">Lipid metabolism; fatty acid biosynthesis.</text>
</comment>
<protein>
    <recommendedName>
        <fullName evidence="7">Acyl carrier protein</fullName>
        <shortName evidence="7">ACP</shortName>
    </recommendedName>
</protein>
<accession>A0AB38A4Z5</accession>
<keyword evidence="2 7" id="KW-0444">Lipid biosynthesis</keyword>
<dbReference type="PANTHER" id="PTHR20863">
    <property type="entry name" value="ACYL CARRIER PROTEIN"/>
    <property type="match status" value="1"/>
</dbReference>
<dbReference type="InterPro" id="IPR036736">
    <property type="entry name" value="ACP-like_sf"/>
</dbReference>
<dbReference type="PANTHER" id="PTHR20863:SF76">
    <property type="entry name" value="CARRIER DOMAIN-CONTAINING PROTEIN"/>
    <property type="match status" value="1"/>
</dbReference>
<gene>
    <name evidence="7" type="primary">acpP</name>
    <name evidence="9" type="ORF">SAMN04489746_0278</name>
</gene>
<comment type="PTM">
    <text evidence="7">4'-phosphopantetheine is transferred from CoA to a specific serine of apo-ACP by AcpS. This modification is essential for activity because fatty acids are bound in thioester linkage to the sulfhydryl of the prosthetic group.</text>
</comment>
<evidence type="ECO:0000259" key="8">
    <source>
        <dbReference type="PROSITE" id="PS50075"/>
    </source>
</evidence>
<comment type="caution">
    <text evidence="9">The sequence shown here is derived from an EMBL/GenBank/DDBJ whole genome shotgun (WGS) entry which is preliminary data.</text>
</comment>
<dbReference type="GO" id="GO:0000035">
    <property type="term" value="F:acyl binding"/>
    <property type="evidence" value="ECO:0007669"/>
    <property type="project" value="TreeGrafter"/>
</dbReference>
<dbReference type="SUPFAM" id="SSF47336">
    <property type="entry name" value="ACP-like"/>
    <property type="match status" value="1"/>
</dbReference>
<dbReference type="HAMAP" id="MF_01217">
    <property type="entry name" value="Acyl_carrier"/>
    <property type="match status" value="1"/>
</dbReference>
<dbReference type="GO" id="GO:0016020">
    <property type="term" value="C:membrane"/>
    <property type="evidence" value="ECO:0007669"/>
    <property type="project" value="GOC"/>
</dbReference>
<evidence type="ECO:0000256" key="4">
    <source>
        <dbReference type="ARBA" id="ARBA00022832"/>
    </source>
</evidence>
<evidence type="ECO:0000313" key="10">
    <source>
        <dbReference type="Proteomes" id="UP000183687"/>
    </source>
</evidence>
<name>A0AB38A4Z5_9ACTN</name>
<evidence type="ECO:0000256" key="2">
    <source>
        <dbReference type="ARBA" id="ARBA00022516"/>
    </source>
</evidence>
<keyword evidence="4 7" id="KW-0276">Fatty acid metabolism</keyword>
<feature type="domain" description="Carrier" evidence="8">
    <location>
        <begin position="4"/>
        <end position="78"/>
    </location>
</feature>
<dbReference type="AlphaFoldDB" id="A0AB38A4Z5"/>
<evidence type="ECO:0000313" key="9">
    <source>
        <dbReference type="EMBL" id="SEB45533.1"/>
    </source>
</evidence>
<dbReference type="InterPro" id="IPR009081">
    <property type="entry name" value="PP-bd_ACP"/>
</dbReference>
<sequence>MDRAAILERVIALVCETLEADEADVDETTTFDDLNADSFDKLELVTAFEDEFDLTLDDEVMASINSIGDAVDAIENAQ</sequence>
<comment type="function">
    <text evidence="7">Carrier of the growing fatty acid chain in fatty acid biosynthesis.</text>
</comment>
<comment type="subcellular location">
    <subcellularLocation>
        <location evidence="7">Cytoplasm</location>
    </subcellularLocation>
</comment>
<dbReference type="InterPro" id="IPR003231">
    <property type="entry name" value="ACP"/>
</dbReference>